<dbReference type="EMBL" id="BOMB01000016">
    <property type="protein sequence ID" value="GID12007.1"/>
    <property type="molecule type" value="Genomic_DNA"/>
</dbReference>
<dbReference type="Proteomes" id="UP000612808">
    <property type="component" value="Unassembled WGS sequence"/>
</dbReference>
<feature type="transmembrane region" description="Helical" evidence="5">
    <location>
        <begin position="215"/>
        <end position="234"/>
    </location>
</feature>
<sequence length="354" mass="37562">MALTADLTAGTAEAEAPARSGLLRYLGRKAAWYLGALLVAVLLNFLLPRLIPGNPVDAIVAGLGRGGVEGSQLHAIHAHYVHEFGLDKPLWQQFLVHLGHLVHGDLGTSFAQSPASVSGLIAQALPWSIALQLPAILIGWLVGNGLGAVAAYRGGWFDRGAFLGSLFTSSMPYYCLAILLLYLLAVAVPVLPPTGGYSFGNSPELSADFVLDALTHYWLPFLSLVLVFVGGQAVGMRSMAVYELGSDYVNYGRGLGLRDRTIVRYIFRNAMLPQVTGLALSIGTLVGGALITEIVFSYPGVGTLLFTAISQNDYPVVAGLTLLIAVAVLVANFCVEIAYGIIDPRIRAASRGER</sequence>
<dbReference type="InterPro" id="IPR000515">
    <property type="entry name" value="MetI-like"/>
</dbReference>
<dbReference type="GO" id="GO:0005886">
    <property type="term" value="C:plasma membrane"/>
    <property type="evidence" value="ECO:0007669"/>
    <property type="project" value="UniProtKB-SubCell"/>
</dbReference>
<feature type="transmembrane region" description="Helical" evidence="5">
    <location>
        <begin position="173"/>
        <end position="195"/>
    </location>
</feature>
<evidence type="ECO:0000259" key="6">
    <source>
        <dbReference type="PROSITE" id="PS50928"/>
    </source>
</evidence>
<reference evidence="7" key="1">
    <citation type="submission" date="2021-01" db="EMBL/GenBank/DDBJ databases">
        <title>Whole genome shotgun sequence of Actinocatenispora rupis NBRC 107355.</title>
        <authorList>
            <person name="Komaki H."/>
            <person name="Tamura T."/>
        </authorList>
    </citation>
    <scope>NUCLEOTIDE SEQUENCE</scope>
    <source>
        <strain evidence="7">NBRC 107355</strain>
    </source>
</reference>
<evidence type="ECO:0000256" key="2">
    <source>
        <dbReference type="ARBA" id="ARBA00022692"/>
    </source>
</evidence>
<gene>
    <name evidence="7" type="ORF">Aru02nite_28960</name>
</gene>
<evidence type="ECO:0000313" key="7">
    <source>
        <dbReference type="EMBL" id="GID12007.1"/>
    </source>
</evidence>
<feature type="transmembrane region" description="Helical" evidence="5">
    <location>
        <begin position="30"/>
        <end position="47"/>
    </location>
</feature>
<keyword evidence="8" id="KW-1185">Reference proteome</keyword>
<dbReference type="AlphaFoldDB" id="A0A8J3NCP5"/>
<feature type="transmembrane region" description="Helical" evidence="5">
    <location>
        <begin position="316"/>
        <end position="342"/>
    </location>
</feature>
<keyword evidence="5" id="KW-0813">Transport</keyword>
<dbReference type="InterPro" id="IPR035906">
    <property type="entry name" value="MetI-like_sf"/>
</dbReference>
<keyword evidence="3 5" id="KW-1133">Transmembrane helix</keyword>
<comment type="similarity">
    <text evidence="5">Belongs to the binding-protein-dependent transport system permease family.</text>
</comment>
<organism evidence="7 8">
    <name type="scientific">Actinocatenispora rupis</name>
    <dbReference type="NCBI Taxonomy" id="519421"/>
    <lineage>
        <taxon>Bacteria</taxon>
        <taxon>Bacillati</taxon>
        <taxon>Actinomycetota</taxon>
        <taxon>Actinomycetes</taxon>
        <taxon>Micromonosporales</taxon>
        <taxon>Micromonosporaceae</taxon>
        <taxon>Actinocatenispora</taxon>
    </lineage>
</organism>
<dbReference type="PROSITE" id="PS50928">
    <property type="entry name" value="ABC_TM1"/>
    <property type="match status" value="1"/>
</dbReference>
<evidence type="ECO:0000256" key="4">
    <source>
        <dbReference type="ARBA" id="ARBA00023136"/>
    </source>
</evidence>
<accession>A0A8J3NCP5</accession>
<dbReference type="Pfam" id="PF00528">
    <property type="entry name" value="BPD_transp_1"/>
    <property type="match status" value="1"/>
</dbReference>
<keyword evidence="2 5" id="KW-0812">Transmembrane</keyword>
<comment type="subcellular location">
    <subcellularLocation>
        <location evidence="5">Cell membrane</location>
        <topology evidence="5">Multi-pass membrane protein</topology>
    </subcellularLocation>
    <subcellularLocation>
        <location evidence="1">Membrane</location>
        <topology evidence="1">Multi-pass membrane protein</topology>
    </subcellularLocation>
</comment>
<keyword evidence="4 5" id="KW-0472">Membrane</keyword>
<evidence type="ECO:0000256" key="5">
    <source>
        <dbReference type="RuleBase" id="RU363032"/>
    </source>
</evidence>
<dbReference type="RefSeq" id="WP_203658002.1">
    <property type="nucleotide sequence ID" value="NZ_BAAAZM010000028.1"/>
</dbReference>
<evidence type="ECO:0000313" key="8">
    <source>
        <dbReference type="Proteomes" id="UP000612808"/>
    </source>
</evidence>
<dbReference type="SUPFAM" id="SSF161098">
    <property type="entry name" value="MetI-like"/>
    <property type="match status" value="1"/>
</dbReference>
<feature type="domain" description="ABC transmembrane type-1" evidence="6">
    <location>
        <begin position="125"/>
        <end position="335"/>
    </location>
</feature>
<proteinExistence type="inferred from homology"/>
<dbReference type="Gene3D" id="1.10.3720.10">
    <property type="entry name" value="MetI-like"/>
    <property type="match status" value="1"/>
</dbReference>
<comment type="caution">
    <text evidence="7">The sequence shown here is derived from an EMBL/GenBank/DDBJ whole genome shotgun (WGS) entry which is preliminary data.</text>
</comment>
<protein>
    <submittedName>
        <fullName evidence="7">Peptide ABC transporter permease</fullName>
    </submittedName>
</protein>
<dbReference type="PANTHER" id="PTHR43376">
    <property type="entry name" value="OLIGOPEPTIDE TRANSPORT SYSTEM PERMEASE PROTEIN"/>
    <property type="match status" value="1"/>
</dbReference>
<feature type="transmembrane region" description="Helical" evidence="5">
    <location>
        <begin position="275"/>
        <end position="296"/>
    </location>
</feature>
<dbReference type="PANTHER" id="PTHR43376:SF1">
    <property type="entry name" value="OLIGOPEPTIDE TRANSPORT SYSTEM PERMEASE PROTEIN"/>
    <property type="match status" value="1"/>
</dbReference>
<dbReference type="GO" id="GO:0055085">
    <property type="term" value="P:transmembrane transport"/>
    <property type="evidence" value="ECO:0007669"/>
    <property type="project" value="InterPro"/>
</dbReference>
<dbReference type="CDD" id="cd06261">
    <property type="entry name" value="TM_PBP2"/>
    <property type="match status" value="1"/>
</dbReference>
<evidence type="ECO:0000256" key="1">
    <source>
        <dbReference type="ARBA" id="ARBA00004141"/>
    </source>
</evidence>
<feature type="transmembrane region" description="Helical" evidence="5">
    <location>
        <begin position="129"/>
        <end position="152"/>
    </location>
</feature>
<evidence type="ECO:0000256" key="3">
    <source>
        <dbReference type="ARBA" id="ARBA00022989"/>
    </source>
</evidence>
<name>A0A8J3NCP5_9ACTN</name>